<dbReference type="InterPro" id="IPR011759">
    <property type="entry name" value="Cyt_c_oxidase_su2_TM_dom"/>
</dbReference>
<dbReference type="PANTHER" id="PTHR22888">
    <property type="entry name" value="CYTOCHROME C OXIDASE, SUBUNIT II"/>
    <property type="match status" value="1"/>
</dbReference>
<evidence type="ECO:0000256" key="11">
    <source>
        <dbReference type="ARBA" id="ARBA00022967"/>
    </source>
</evidence>
<keyword evidence="13 19" id="KW-1133">Transmembrane helix</keyword>
<dbReference type="Gene3D" id="1.10.287.90">
    <property type="match status" value="1"/>
</dbReference>
<evidence type="ECO:0000256" key="17">
    <source>
        <dbReference type="ARBA" id="ARBA00049512"/>
    </source>
</evidence>
<evidence type="ECO:0000256" key="19">
    <source>
        <dbReference type="SAM" id="Phobius"/>
    </source>
</evidence>
<dbReference type="GO" id="GO:0005507">
    <property type="term" value="F:copper ion binding"/>
    <property type="evidence" value="ECO:0007669"/>
    <property type="project" value="InterPro"/>
</dbReference>
<keyword evidence="16 18" id="KW-0472">Membrane</keyword>
<keyword evidence="9 18" id="KW-0999">Mitochondrion inner membrane</keyword>
<dbReference type="GeneID" id="42266279"/>
<keyword evidence="8 18" id="KW-0479">Metal-binding</keyword>
<dbReference type="InterPro" id="IPR001505">
    <property type="entry name" value="Copper_CuA"/>
</dbReference>
<keyword evidence="14 18" id="KW-0186">Copper</keyword>
<dbReference type="CTD" id="4513"/>
<comment type="cofactor">
    <cofactor evidence="18">
        <name>Cu cation</name>
        <dbReference type="ChEBI" id="CHEBI:23378"/>
    </cofactor>
    <text evidence="18">Binds a copper A center.</text>
</comment>
<evidence type="ECO:0000256" key="1">
    <source>
        <dbReference type="ARBA" id="ARBA00004448"/>
    </source>
</evidence>
<dbReference type="PROSITE" id="PS50999">
    <property type="entry name" value="COX2_TM"/>
    <property type="match status" value="1"/>
</dbReference>
<evidence type="ECO:0000256" key="12">
    <source>
        <dbReference type="ARBA" id="ARBA00022982"/>
    </source>
</evidence>
<evidence type="ECO:0000256" key="10">
    <source>
        <dbReference type="ARBA" id="ARBA00022842"/>
    </source>
</evidence>
<evidence type="ECO:0000256" key="14">
    <source>
        <dbReference type="ARBA" id="ARBA00023008"/>
    </source>
</evidence>
<dbReference type="InterPro" id="IPR002429">
    <property type="entry name" value="CcO_II-like_C"/>
</dbReference>
<evidence type="ECO:0000259" key="21">
    <source>
        <dbReference type="PROSITE" id="PS50999"/>
    </source>
</evidence>
<sequence>MIFFNCLWLQDPMNYLCSNLFFFFNFSMLIVVLICFMVLFWMMKIIKGESGARLFIDHENLEIWWTCFPLIILILIGVPSMRILYEWDCQPLNSLSLKVLGYQWYWGYEYKSLDVSFDSFIKQFENLNSGSYRVMEVDNRMIVPGEVSLRMLVTSKDVLHSWAIPSMSVKIDAIPGRLNSIRLFFLLPGVYYGQCSELCGVGHALMPIVVEVVSWSDFINWVNKML</sequence>
<evidence type="ECO:0000256" key="18">
    <source>
        <dbReference type="RuleBase" id="RU000457"/>
    </source>
</evidence>
<dbReference type="NCBIfam" id="TIGR02866">
    <property type="entry name" value="CoxB"/>
    <property type="match status" value="1"/>
</dbReference>
<dbReference type="GO" id="GO:0005743">
    <property type="term" value="C:mitochondrial inner membrane"/>
    <property type="evidence" value="ECO:0007669"/>
    <property type="project" value="UniProtKB-SubCell"/>
</dbReference>
<comment type="subcellular location">
    <subcellularLocation>
        <location evidence="1 18">Mitochondrion inner membrane</location>
        <topology evidence="1 18">Multi-pass membrane protein</topology>
    </subcellularLocation>
</comment>
<dbReference type="FunFam" id="2.60.40.420:FF:000001">
    <property type="entry name" value="Cytochrome c oxidase subunit 2"/>
    <property type="match status" value="1"/>
</dbReference>
<dbReference type="Gene3D" id="2.60.40.420">
    <property type="entry name" value="Cupredoxins - blue copper proteins"/>
    <property type="match status" value="1"/>
</dbReference>
<comment type="similarity">
    <text evidence="2 18">Belongs to the cytochrome c oxidase subunit 2 family.</text>
</comment>
<evidence type="ECO:0000313" key="22">
    <source>
        <dbReference type="EMBL" id="AYF57119.1"/>
    </source>
</evidence>
<evidence type="ECO:0000256" key="16">
    <source>
        <dbReference type="ARBA" id="ARBA00023136"/>
    </source>
</evidence>
<feature type="transmembrane region" description="Helical" evidence="19">
    <location>
        <begin position="20"/>
        <end position="42"/>
    </location>
</feature>
<proteinExistence type="inferred from homology"/>
<keyword evidence="5 18" id="KW-0813">Transport</keyword>
<dbReference type="GO" id="GO:0042773">
    <property type="term" value="P:ATP synthesis coupled electron transport"/>
    <property type="evidence" value="ECO:0007669"/>
    <property type="project" value="TreeGrafter"/>
</dbReference>
<dbReference type="InterPro" id="IPR036257">
    <property type="entry name" value="Cyt_c_oxidase_su2_TM_sf"/>
</dbReference>
<dbReference type="EMBL" id="MF953591">
    <property type="protein sequence ID" value="AYF57119.1"/>
    <property type="molecule type" value="Genomic_DNA"/>
</dbReference>
<dbReference type="Pfam" id="PF00116">
    <property type="entry name" value="COX2"/>
    <property type="match status" value="1"/>
</dbReference>
<dbReference type="GO" id="GO:0016491">
    <property type="term" value="F:oxidoreductase activity"/>
    <property type="evidence" value="ECO:0007669"/>
    <property type="project" value="InterPro"/>
</dbReference>
<reference evidence="22" key="1">
    <citation type="submission" date="2017-09" db="EMBL/GenBank/DDBJ databases">
        <title>The mitochondrial genome of Semnoderes armiger (Kinorhyncha: Cyclorhagidae).</title>
        <authorList>
            <person name="Zeyl Fiskebeck E.M.L."/>
            <person name="Dimitrov D."/>
            <person name="Bachmann L."/>
        </authorList>
    </citation>
    <scope>NUCLEOTIDE SEQUENCE</scope>
</reference>
<dbReference type="InterPro" id="IPR014222">
    <property type="entry name" value="Cyt_c_oxidase_su2"/>
</dbReference>
<comment type="subunit">
    <text evidence="3">Component of the cytochrome c oxidase (complex IV, CIV), a multisubunit enzyme composed of a catalytic core of 3 subunits and several supernumerary subunits. The complex exists as a monomer or a dimer and forms supercomplexes (SCs) in the inner mitochondrial membrane with ubiquinol-cytochrome c oxidoreductase (cytochrome b-c1 complex, complex III, CIII).</text>
</comment>
<dbReference type="InterPro" id="IPR008972">
    <property type="entry name" value="Cupredoxin"/>
</dbReference>
<organism evidence="22">
    <name type="scientific">Semnoderes armiger</name>
    <dbReference type="NCBI Taxonomy" id="1415233"/>
    <lineage>
        <taxon>Eukaryota</taxon>
        <taxon>Metazoa</taxon>
        <taxon>Ecdysozoa</taxon>
        <taxon>Scalidophora</taxon>
        <taxon>Kinorhyncha</taxon>
        <taxon>Cyclorhagida</taxon>
        <taxon>Kentrorhagata</taxon>
        <taxon>Semnoderidae</taxon>
        <taxon>Semnoderes</taxon>
    </lineage>
</organism>
<dbReference type="Pfam" id="PF02790">
    <property type="entry name" value="COX2_TM"/>
    <property type="match status" value="1"/>
</dbReference>
<dbReference type="PROSITE" id="PS00078">
    <property type="entry name" value="COX2"/>
    <property type="match status" value="1"/>
</dbReference>
<evidence type="ECO:0000256" key="4">
    <source>
        <dbReference type="ARBA" id="ARBA00015946"/>
    </source>
</evidence>
<dbReference type="PANTHER" id="PTHR22888:SF9">
    <property type="entry name" value="CYTOCHROME C OXIDASE SUBUNIT 2"/>
    <property type="match status" value="1"/>
</dbReference>
<dbReference type="CDD" id="cd13912">
    <property type="entry name" value="CcO_II_C"/>
    <property type="match status" value="1"/>
</dbReference>
<comment type="function">
    <text evidence="18">Component of the cytochrome c oxidase, the last enzyme in the mitochondrial electron transport chain which drives oxidative phosphorylation. The respiratory chain contains 3 multisubunit complexes succinate dehydrogenase (complex II, CII), ubiquinol-cytochrome c oxidoreductase (cytochrome b-c1 complex, complex III, CIII) and cytochrome c oxidase (complex IV, CIV), that cooperate to transfer electrons derived from NADH and succinate to molecular oxygen, creating an electrochemical gradient over the inner membrane that drives transmembrane transport and the ATP synthase. Cytochrome c oxidase is the component of the respiratory chain that catalyzes the reduction of oxygen to water. Electrons originating from reduced cytochrome c in the intermembrane space (IMS) are transferred via the dinuclear copper A center (CU(A)) of subunit 2 and heme A of subunit 1 to the active site in subunit 1, a binuclear center (BNC) formed by heme A3 and copper B (CU(B)). The BNC reduces molecular oxygen to 2 water molecules using 4 electrons from cytochrome c in the IMS and 4 protons from the mitochondrial matrix.</text>
</comment>
<protein>
    <recommendedName>
        <fullName evidence="4 18">Cytochrome c oxidase subunit 2</fullName>
    </recommendedName>
</protein>
<comment type="catalytic activity">
    <reaction evidence="17">
        <text>4 Fe(II)-[cytochrome c] + O2 + 8 H(+)(in) = 4 Fe(III)-[cytochrome c] + 2 H2O + 4 H(+)(out)</text>
        <dbReference type="Rhea" id="RHEA:11436"/>
        <dbReference type="Rhea" id="RHEA-COMP:10350"/>
        <dbReference type="Rhea" id="RHEA-COMP:14399"/>
        <dbReference type="ChEBI" id="CHEBI:15377"/>
        <dbReference type="ChEBI" id="CHEBI:15378"/>
        <dbReference type="ChEBI" id="CHEBI:15379"/>
        <dbReference type="ChEBI" id="CHEBI:29033"/>
        <dbReference type="ChEBI" id="CHEBI:29034"/>
        <dbReference type="EC" id="7.1.1.9"/>
    </reaction>
    <physiologicalReaction direction="left-to-right" evidence="17">
        <dbReference type="Rhea" id="RHEA:11437"/>
    </physiologicalReaction>
</comment>
<evidence type="ECO:0000259" key="20">
    <source>
        <dbReference type="PROSITE" id="PS50857"/>
    </source>
</evidence>
<evidence type="ECO:0000256" key="13">
    <source>
        <dbReference type="ARBA" id="ARBA00022989"/>
    </source>
</evidence>
<name>A0A5H2QAG8_9BILA</name>
<evidence type="ECO:0000256" key="3">
    <source>
        <dbReference type="ARBA" id="ARBA00011164"/>
    </source>
</evidence>
<accession>A0A5H2QAG8</accession>
<dbReference type="PROSITE" id="PS50857">
    <property type="entry name" value="COX2_CUA"/>
    <property type="match status" value="1"/>
</dbReference>
<keyword evidence="10" id="KW-0460">Magnesium</keyword>
<evidence type="ECO:0000256" key="9">
    <source>
        <dbReference type="ARBA" id="ARBA00022792"/>
    </source>
</evidence>
<keyword evidence="15 18" id="KW-0496">Mitochondrion</keyword>
<keyword evidence="6 18" id="KW-0679">Respiratory chain</keyword>
<keyword evidence="12 18" id="KW-0249">Electron transport</keyword>
<feature type="domain" description="Cytochrome oxidase subunit II copper A binding" evidence="20">
    <location>
        <begin position="92"/>
        <end position="224"/>
    </location>
</feature>
<keyword evidence="11" id="KW-1278">Translocase</keyword>
<feature type="transmembrane region" description="Helical" evidence="19">
    <location>
        <begin position="63"/>
        <end position="85"/>
    </location>
</feature>
<dbReference type="SUPFAM" id="SSF49503">
    <property type="entry name" value="Cupredoxins"/>
    <property type="match status" value="1"/>
</dbReference>
<evidence type="ECO:0000256" key="8">
    <source>
        <dbReference type="ARBA" id="ARBA00022723"/>
    </source>
</evidence>
<evidence type="ECO:0000256" key="7">
    <source>
        <dbReference type="ARBA" id="ARBA00022692"/>
    </source>
</evidence>
<dbReference type="AlphaFoldDB" id="A0A5H2QAG8"/>
<dbReference type="InterPro" id="IPR034210">
    <property type="entry name" value="CcO_II_C"/>
</dbReference>
<feature type="domain" description="Cytochrome oxidase subunit II transmembrane region profile" evidence="21">
    <location>
        <begin position="1"/>
        <end position="91"/>
    </location>
</feature>
<keyword evidence="7 18" id="KW-0812">Transmembrane</keyword>
<dbReference type="PRINTS" id="PR01166">
    <property type="entry name" value="CYCOXIDASEII"/>
</dbReference>
<evidence type="ECO:0000256" key="2">
    <source>
        <dbReference type="ARBA" id="ARBA00007866"/>
    </source>
</evidence>
<evidence type="ECO:0000256" key="6">
    <source>
        <dbReference type="ARBA" id="ARBA00022660"/>
    </source>
</evidence>
<dbReference type="RefSeq" id="YP_009706304.1">
    <property type="nucleotide sequence ID" value="NC_045069.1"/>
</dbReference>
<evidence type="ECO:0000256" key="5">
    <source>
        <dbReference type="ARBA" id="ARBA00022448"/>
    </source>
</evidence>
<evidence type="ECO:0000256" key="15">
    <source>
        <dbReference type="ARBA" id="ARBA00023128"/>
    </source>
</evidence>
<dbReference type="SUPFAM" id="SSF81464">
    <property type="entry name" value="Cytochrome c oxidase subunit II-like, transmembrane region"/>
    <property type="match status" value="1"/>
</dbReference>
<dbReference type="GO" id="GO:0004129">
    <property type="term" value="F:cytochrome-c oxidase activity"/>
    <property type="evidence" value="ECO:0007669"/>
    <property type="project" value="UniProtKB-EC"/>
</dbReference>
<dbReference type="InterPro" id="IPR045187">
    <property type="entry name" value="CcO_II"/>
</dbReference>
<geneLocation type="mitochondrion" evidence="22"/>
<gene>
    <name evidence="22" type="primary">COX2</name>
</gene>